<dbReference type="Proteomes" id="UP000326759">
    <property type="component" value="Unassembled WGS sequence"/>
</dbReference>
<dbReference type="AlphaFoldDB" id="A0A5N5THM4"/>
<feature type="compositionally biased region" description="Pro residues" evidence="1">
    <location>
        <begin position="165"/>
        <end position="176"/>
    </location>
</feature>
<proteinExistence type="predicted"/>
<keyword evidence="3" id="KW-1185">Reference proteome</keyword>
<feature type="compositionally biased region" description="Basic and acidic residues" evidence="1">
    <location>
        <begin position="121"/>
        <end position="136"/>
    </location>
</feature>
<comment type="caution">
    <text evidence="2">The sequence shown here is derived from an EMBL/GenBank/DDBJ whole genome shotgun (WGS) entry which is preliminary data.</text>
</comment>
<evidence type="ECO:0000313" key="3">
    <source>
        <dbReference type="Proteomes" id="UP000326759"/>
    </source>
</evidence>
<reference evidence="2 3" key="1">
    <citation type="journal article" date="2019" name="PLoS Biol.">
        <title>Sex chromosomes control vertical transmission of feminizing Wolbachia symbionts in an isopod.</title>
        <authorList>
            <person name="Becking T."/>
            <person name="Chebbi M.A."/>
            <person name="Giraud I."/>
            <person name="Moumen B."/>
            <person name="Laverre T."/>
            <person name="Caubet Y."/>
            <person name="Peccoud J."/>
            <person name="Gilbert C."/>
            <person name="Cordaux R."/>
        </authorList>
    </citation>
    <scope>NUCLEOTIDE SEQUENCE [LARGE SCALE GENOMIC DNA]</scope>
    <source>
        <strain evidence="2">ANa2</strain>
        <tissue evidence="2">Whole body excluding digestive tract and cuticle</tissue>
    </source>
</reference>
<feature type="compositionally biased region" description="Low complexity" evidence="1">
    <location>
        <begin position="177"/>
        <end position="191"/>
    </location>
</feature>
<evidence type="ECO:0000256" key="1">
    <source>
        <dbReference type="SAM" id="MobiDB-lite"/>
    </source>
</evidence>
<feature type="region of interest" description="Disordered" evidence="1">
    <location>
        <begin position="117"/>
        <end position="207"/>
    </location>
</feature>
<name>A0A5N5THM4_9CRUS</name>
<protein>
    <submittedName>
        <fullName evidence="2">Uncharacterized protein</fullName>
    </submittedName>
</protein>
<organism evidence="2 3">
    <name type="scientific">Armadillidium nasatum</name>
    <dbReference type="NCBI Taxonomy" id="96803"/>
    <lineage>
        <taxon>Eukaryota</taxon>
        <taxon>Metazoa</taxon>
        <taxon>Ecdysozoa</taxon>
        <taxon>Arthropoda</taxon>
        <taxon>Crustacea</taxon>
        <taxon>Multicrustacea</taxon>
        <taxon>Malacostraca</taxon>
        <taxon>Eumalacostraca</taxon>
        <taxon>Peracarida</taxon>
        <taxon>Isopoda</taxon>
        <taxon>Oniscidea</taxon>
        <taxon>Crinocheta</taxon>
        <taxon>Armadillidiidae</taxon>
        <taxon>Armadillidium</taxon>
    </lineage>
</organism>
<dbReference type="EMBL" id="SEYY01000982">
    <property type="protein sequence ID" value="KAB7506146.1"/>
    <property type="molecule type" value="Genomic_DNA"/>
</dbReference>
<feature type="compositionally biased region" description="Polar residues" evidence="1">
    <location>
        <begin position="192"/>
        <end position="205"/>
    </location>
</feature>
<gene>
    <name evidence="2" type="ORF">Anas_02069</name>
</gene>
<evidence type="ECO:0000313" key="2">
    <source>
        <dbReference type="EMBL" id="KAB7506146.1"/>
    </source>
</evidence>
<dbReference type="OrthoDB" id="2281547at2759"/>
<feature type="compositionally biased region" description="Basic and acidic residues" evidence="1">
    <location>
        <begin position="150"/>
        <end position="164"/>
    </location>
</feature>
<sequence>MEEIVKERVKIEKEKRNELDQVLINPSQRIIFQSLKVHFHLRKIKKKMRKISSPNKDGKTTKDLSLLPQKKYLLQIPVDRALKSMFGEDATQTNLDVQENESNDCFEKSMTCKMTSFSSEAKSKLESKDSPLENVKESSSMPPPSAPVKHVPEKDETISEKEQEPLPPPPPPPPLAPASSVPQSPAPVTSPLNMISPQSVSSQHSPCIIDDELMDEALMGSRK</sequence>
<accession>A0A5N5THM4</accession>